<dbReference type="Proteomes" id="UP001396334">
    <property type="component" value="Unassembled WGS sequence"/>
</dbReference>
<evidence type="ECO:0000313" key="5">
    <source>
        <dbReference type="EMBL" id="KAK8990951.1"/>
    </source>
</evidence>
<sequence length="550" mass="61832">MPPRDPNSQKIIDFVVNKGNGVKGLVDTGIETVPDLYILPTHERLEPNMVLPHESISVIDVSDWDDPVVTQSICEAAGKWGFFQITNHGVPLGVLHAVKEAAHRFFGLPNEERNKYWAGNSPTDTVALKTSFAPQQEAVLEWRDFLSFRCGPQDLESFPSWPPVCRDEVVKYMKSAEPVIRKLLEVLLKGLNVKEIDKAREYAYKSIEHRVVANGSKDRVSVPIFMNPRADAILGPLPEVLENTTVKAISTVSSVLSKLCDSYISSNQYAPRDPNSEKIIDFVVNKRNGVKGLVDAGIQTVPELYILPVDERLEPNKILTTDSIPVIDVSNWDDPVVTESICEAAGKWGFFQIINHGVPLEVLDAVKEAAHRFFGLPSEERSKYWAGNSPTETVALKTSFVPQAETVLEWKDNLSFRCSPRDLESFPLWPPVCRDEVVKYMESAEPVIRKLLEVLLKGLKVEEIDEAREYTLMASPYRSIEHRVVANGSKDRVSVPIFVNPGADAIFGPLSEVLESGEQPLYKEVVYSDYFKYFFSKRHEGKKTMEFARI</sequence>
<dbReference type="Pfam" id="PF14226">
    <property type="entry name" value="DIOX_N"/>
    <property type="match status" value="2"/>
</dbReference>
<keyword evidence="1" id="KW-0479">Metal-binding</keyword>
<reference evidence="5 6" key="1">
    <citation type="journal article" date="2024" name="G3 (Bethesda)">
        <title>Genome assembly of Hibiscus sabdariffa L. provides insights into metabolisms of medicinal natural products.</title>
        <authorList>
            <person name="Kim T."/>
        </authorList>
    </citation>
    <scope>NUCLEOTIDE SEQUENCE [LARGE SCALE GENOMIC DNA]</scope>
    <source>
        <strain evidence="5">TK-2024</strain>
        <tissue evidence="5">Old leaves</tissue>
    </source>
</reference>
<feature type="domain" description="Non-haem dioxygenase N-terminal" evidence="4">
    <location>
        <begin position="324"/>
        <end position="430"/>
    </location>
</feature>
<accession>A0ABR2PR75</accession>
<dbReference type="InterPro" id="IPR027443">
    <property type="entry name" value="IPNS-like_sf"/>
</dbReference>
<dbReference type="Gene3D" id="2.60.120.330">
    <property type="entry name" value="B-lactam Antibiotic, Isopenicillin N Synthase, Chain"/>
    <property type="match status" value="4"/>
</dbReference>
<keyword evidence="3" id="KW-0408">Iron</keyword>
<dbReference type="PANTHER" id="PTHR10209:SF591">
    <property type="entry name" value="2OG-FE(II) OXYGENASE FAMILY OXIDOREDUCTASE"/>
    <property type="match status" value="1"/>
</dbReference>
<evidence type="ECO:0000256" key="2">
    <source>
        <dbReference type="ARBA" id="ARBA00023002"/>
    </source>
</evidence>
<evidence type="ECO:0000256" key="3">
    <source>
        <dbReference type="ARBA" id="ARBA00023004"/>
    </source>
</evidence>
<feature type="domain" description="Non-haem dioxygenase N-terminal" evidence="4">
    <location>
        <begin position="56"/>
        <end position="162"/>
    </location>
</feature>
<keyword evidence="2" id="KW-0560">Oxidoreductase</keyword>
<evidence type="ECO:0000256" key="1">
    <source>
        <dbReference type="ARBA" id="ARBA00022723"/>
    </source>
</evidence>
<gene>
    <name evidence="5" type="ORF">V6N11_061979</name>
</gene>
<name>A0ABR2PR75_9ROSI</name>
<evidence type="ECO:0000313" key="6">
    <source>
        <dbReference type="Proteomes" id="UP001396334"/>
    </source>
</evidence>
<evidence type="ECO:0000259" key="4">
    <source>
        <dbReference type="Pfam" id="PF14226"/>
    </source>
</evidence>
<dbReference type="InterPro" id="IPR026992">
    <property type="entry name" value="DIOX_N"/>
</dbReference>
<dbReference type="EMBL" id="JBBPBN010000052">
    <property type="protein sequence ID" value="KAK8990951.1"/>
    <property type="molecule type" value="Genomic_DNA"/>
</dbReference>
<proteinExistence type="predicted"/>
<dbReference type="SUPFAM" id="SSF51197">
    <property type="entry name" value="Clavaminate synthase-like"/>
    <property type="match status" value="2"/>
</dbReference>
<comment type="caution">
    <text evidence="5">The sequence shown here is derived from an EMBL/GenBank/DDBJ whole genome shotgun (WGS) entry which is preliminary data.</text>
</comment>
<dbReference type="PANTHER" id="PTHR10209">
    <property type="entry name" value="OXIDOREDUCTASE, 2OG-FE II OXYGENASE FAMILY PROTEIN"/>
    <property type="match status" value="1"/>
</dbReference>
<protein>
    <recommendedName>
        <fullName evidence="4">Non-haem dioxygenase N-terminal domain-containing protein</fullName>
    </recommendedName>
</protein>
<organism evidence="5 6">
    <name type="scientific">Hibiscus sabdariffa</name>
    <name type="common">roselle</name>
    <dbReference type="NCBI Taxonomy" id="183260"/>
    <lineage>
        <taxon>Eukaryota</taxon>
        <taxon>Viridiplantae</taxon>
        <taxon>Streptophyta</taxon>
        <taxon>Embryophyta</taxon>
        <taxon>Tracheophyta</taxon>
        <taxon>Spermatophyta</taxon>
        <taxon>Magnoliopsida</taxon>
        <taxon>eudicotyledons</taxon>
        <taxon>Gunneridae</taxon>
        <taxon>Pentapetalae</taxon>
        <taxon>rosids</taxon>
        <taxon>malvids</taxon>
        <taxon>Malvales</taxon>
        <taxon>Malvaceae</taxon>
        <taxon>Malvoideae</taxon>
        <taxon>Hibiscus</taxon>
    </lineage>
</organism>
<keyword evidence="6" id="KW-1185">Reference proteome</keyword>